<evidence type="ECO:0000313" key="2">
    <source>
        <dbReference type="EMBL" id="KKQ92999.1"/>
    </source>
</evidence>
<evidence type="ECO:0000313" key="3">
    <source>
        <dbReference type="Proteomes" id="UP000034207"/>
    </source>
</evidence>
<proteinExistence type="predicted"/>
<feature type="transmembrane region" description="Helical" evidence="1">
    <location>
        <begin position="26"/>
        <end position="48"/>
    </location>
</feature>
<keyword evidence="1" id="KW-0812">Transmembrane</keyword>
<comment type="caution">
    <text evidence="2">The sequence shown here is derived from an EMBL/GenBank/DDBJ whole genome shotgun (WGS) entry which is preliminary data.</text>
</comment>
<name>A0A0G0P4D2_UNCC2</name>
<dbReference type="EMBL" id="LBVV01000030">
    <property type="protein sequence ID" value="KKQ92999.1"/>
    <property type="molecule type" value="Genomic_DNA"/>
</dbReference>
<accession>A0A0G0P4D2</accession>
<keyword evidence="1" id="KW-1133">Transmembrane helix</keyword>
<feature type="transmembrane region" description="Helical" evidence="1">
    <location>
        <begin position="69"/>
        <end position="90"/>
    </location>
</feature>
<dbReference type="STRING" id="1618345.UT18_C0030G0009"/>
<protein>
    <submittedName>
        <fullName evidence="2">Uncharacterized protein</fullName>
    </submittedName>
</protein>
<gene>
    <name evidence="2" type="ORF">UT18_C0030G0009</name>
</gene>
<dbReference type="Proteomes" id="UP000034207">
    <property type="component" value="Unassembled WGS sequence"/>
</dbReference>
<feature type="transmembrane region" description="Helical" evidence="1">
    <location>
        <begin position="204"/>
        <end position="223"/>
    </location>
</feature>
<keyword evidence="1" id="KW-0472">Membrane</keyword>
<feature type="transmembrane region" description="Helical" evidence="1">
    <location>
        <begin position="175"/>
        <end position="198"/>
    </location>
</feature>
<organism evidence="2 3">
    <name type="scientific">candidate division CPR2 bacterium GW2011_GWC2_39_10</name>
    <dbReference type="NCBI Taxonomy" id="1618345"/>
    <lineage>
        <taxon>Bacteria</taxon>
        <taxon>Bacteria division CPR2</taxon>
    </lineage>
</organism>
<evidence type="ECO:0000256" key="1">
    <source>
        <dbReference type="SAM" id="Phobius"/>
    </source>
</evidence>
<reference evidence="2 3" key="1">
    <citation type="journal article" date="2015" name="Nature">
        <title>rRNA introns, odd ribosomes, and small enigmatic genomes across a large radiation of phyla.</title>
        <authorList>
            <person name="Brown C.T."/>
            <person name="Hug L.A."/>
            <person name="Thomas B.C."/>
            <person name="Sharon I."/>
            <person name="Castelle C.J."/>
            <person name="Singh A."/>
            <person name="Wilkins M.J."/>
            <person name="Williams K.H."/>
            <person name="Banfield J.F."/>
        </authorList>
    </citation>
    <scope>NUCLEOTIDE SEQUENCE [LARGE SCALE GENOMIC DNA]</scope>
</reference>
<dbReference type="AlphaFoldDB" id="A0A0G0P4D2"/>
<sequence length="236" mass="26895">MLPSLSLFKIITVGWQIFIQKPWRNFFLICLPYGFSLLVLNLIAARLPELGFTPQQILKAINTPEMTRVALASLVAAIINVFTSTLSQLLSFRIVDTYFLGKDLDLLSFVKSKYLGLLWVNALAYLIIIGGFILILPGIYFAYVFLFAGLNYLIKEEKGLASLRQSKYFMKTHGPESVFMAILVLFFLVLILLPLSFIPYVGQTLNLAPAMFWFYSSLYLLYFKGAKIEMLNKQKK</sequence>
<feature type="transmembrane region" description="Helical" evidence="1">
    <location>
        <begin position="122"/>
        <end position="154"/>
    </location>
</feature>